<proteinExistence type="predicted"/>
<dbReference type="AlphaFoldDB" id="A0A0D1ZZ38"/>
<evidence type="ECO:0000256" key="4">
    <source>
        <dbReference type="ARBA" id="ARBA00023136"/>
    </source>
</evidence>
<feature type="transmembrane region" description="Helical" evidence="5">
    <location>
        <begin position="18"/>
        <end position="36"/>
    </location>
</feature>
<protein>
    <submittedName>
        <fullName evidence="6">Uncharacterized protein</fullName>
    </submittedName>
</protein>
<dbReference type="Pfam" id="PF00083">
    <property type="entry name" value="Sugar_tr"/>
    <property type="match status" value="1"/>
</dbReference>
<dbReference type="InParanoid" id="A0A0D1ZZ38"/>
<keyword evidence="4 5" id="KW-0472">Membrane</keyword>
<evidence type="ECO:0000256" key="2">
    <source>
        <dbReference type="ARBA" id="ARBA00022692"/>
    </source>
</evidence>
<evidence type="ECO:0000256" key="5">
    <source>
        <dbReference type="SAM" id="Phobius"/>
    </source>
</evidence>
<keyword evidence="7" id="KW-1185">Reference proteome</keyword>
<evidence type="ECO:0000313" key="6">
    <source>
        <dbReference type="EMBL" id="KIV99697.1"/>
    </source>
</evidence>
<evidence type="ECO:0000313" key="7">
    <source>
        <dbReference type="Proteomes" id="UP000053259"/>
    </source>
</evidence>
<gene>
    <name evidence="6" type="ORF">PV09_08630</name>
</gene>
<organism evidence="6 7">
    <name type="scientific">Verruconis gallopava</name>
    <dbReference type="NCBI Taxonomy" id="253628"/>
    <lineage>
        <taxon>Eukaryota</taxon>
        <taxon>Fungi</taxon>
        <taxon>Dikarya</taxon>
        <taxon>Ascomycota</taxon>
        <taxon>Pezizomycotina</taxon>
        <taxon>Dothideomycetes</taxon>
        <taxon>Pleosporomycetidae</taxon>
        <taxon>Venturiales</taxon>
        <taxon>Sympoventuriaceae</taxon>
        <taxon>Verruconis</taxon>
    </lineage>
</organism>
<feature type="transmembrane region" description="Helical" evidence="5">
    <location>
        <begin position="56"/>
        <end position="78"/>
    </location>
</feature>
<dbReference type="InterPro" id="IPR036259">
    <property type="entry name" value="MFS_trans_sf"/>
</dbReference>
<comment type="subcellular location">
    <subcellularLocation>
        <location evidence="1">Membrane</location>
    </subcellularLocation>
</comment>
<dbReference type="GO" id="GO:0016020">
    <property type="term" value="C:membrane"/>
    <property type="evidence" value="ECO:0007669"/>
    <property type="project" value="UniProtKB-SubCell"/>
</dbReference>
<dbReference type="EMBL" id="KN847572">
    <property type="protein sequence ID" value="KIV99697.1"/>
    <property type="molecule type" value="Genomic_DNA"/>
</dbReference>
<evidence type="ECO:0000256" key="3">
    <source>
        <dbReference type="ARBA" id="ARBA00022989"/>
    </source>
</evidence>
<dbReference type="GeneID" id="27316603"/>
<keyword evidence="3 5" id="KW-1133">Transmembrane helix</keyword>
<dbReference type="InterPro" id="IPR005828">
    <property type="entry name" value="MFS_sugar_transport-like"/>
</dbReference>
<dbReference type="HOGENOM" id="CLU_2160353_0_0_1"/>
<dbReference type="Proteomes" id="UP000053259">
    <property type="component" value="Unassembled WGS sequence"/>
</dbReference>
<evidence type="ECO:0000256" key="1">
    <source>
        <dbReference type="ARBA" id="ARBA00004370"/>
    </source>
</evidence>
<name>A0A0D1ZZ38_9PEZI</name>
<dbReference type="VEuPathDB" id="FungiDB:PV09_08630"/>
<dbReference type="Gene3D" id="1.20.1250.20">
    <property type="entry name" value="MFS general substrate transporter like domains"/>
    <property type="match status" value="1"/>
</dbReference>
<reference evidence="6 7" key="1">
    <citation type="submission" date="2015-01" db="EMBL/GenBank/DDBJ databases">
        <title>The Genome Sequence of Ochroconis gallopava CBS43764.</title>
        <authorList>
            <consortium name="The Broad Institute Genomics Platform"/>
            <person name="Cuomo C."/>
            <person name="de Hoog S."/>
            <person name="Gorbushina A."/>
            <person name="Stielow B."/>
            <person name="Teixiera M."/>
            <person name="Abouelleil A."/>
            <person name="Chapman S.B."/>
            <person name="Priest M."/>
            <person name="Young S.K."/>
            <person name="Wortman J."/>
            <person name="Nusbaum C."/>
            <person name="Birren B."/>
        </authorList>
    </citation>
    <scope>NUCLEOTIDE SEQUENCE [LARGE SCALE GENOMIC DNA]</scope>
    <source>
        <strain evidence="6 7">CBS 43764</strain>
    </source>
</reference>
<dbReference type="GO" id="GO:0022857">
    <property type="term" value="F:transmembrane transporter activity"/>
    <property type="evidence" value="ECO:0007669"/>
    <property type="project" value="InterPro"/>
</dbReference>
<dbReference type="RefSeq" id="XP_016209567.1">
    <property type="nucleotide sequence ID" value="XM_016362554.1"/>
</dbReference>
<keyword evidence="2 5" id="KW-0812">Transmembrane</keyword>
<accession>A0A0D1ZZ38</accession>
<sequence length="111" mass="12469">MDFYDQRKPLIFGQSSKGLCMIVVASSIIGFGSPQFKQVAQVVEFSFPNTLSGNATVDFMFLDMVFFGAFFASIPWTYEKKVFTLNARGRGSRIGNLHNMFCKILIGTLYL</sequence>